<protein>
    <recommendedName>
        <fullName evidence="5">Pectinesterase</fullName>
        <ecNumber evidence="5">3.1.1.11</ecNumber>
    </recommendedName>
</protein>
<dbReference type="PROSITE" id="PS00503">
    <property type="entry name" value="PECTINESTERASE_2"/>
    <property type="match status" value="1"/>
</dbReference>
<comment type="pathway">
    <text evidence="5">Glycan metabolism; pectin degradation; 2-dehydro-3-deoxy-D-gluconate from pectin: step 1/5.</text>
</comment>
<dbReference type="UniPathway" id="UPA00545">
    <property type="reaction ID" value="UER00823"/>
</dbReference>
<keyword evidence="5" id="KW-0732">Signal</keyword>
<dbReference type="Proteomes" id="UP000185207">
    <property type="component" value="Unassembled WGS sequence"/>
</dbReference>
<dbReference type="GO" id="GO:0009279">
    <property type="term" value="C:cell outer membrane"/>
    <property type="evidence" value="ECO:0007669"/>
    <property type="project" value="TreeGrafter"/>
</dbReference>
<dbReference type="RefSeq" id="WP_074233471.1">
    <property type="nucleotide sequence ID" value="NZ_FSRK01000001.1"/>
</dbReference>
<dbReference type="GO" id="GO:0042545">
    <property type="term" value="P:cell wall modification"/>
    <property type="evidence" value="ECO:0007669"/>
    <property type="project" value="UniProtKB-UniRule"/>
</dbReference>
<dbReference type="GO" id="GO:0030599">
    <property type="term" value="F:pectinesterase activity"/>
    <property type="evidence" value="ECO:0007669"/>
    <property type="project" value="UniProtKB-UniRule"/>
</dbReference>
<keyword evidence="3 5" id="KW-0063">Aspartyl esterase</keyword>
<dbReference type="PANTHER" id="PTHR31321:SF57">
    <property type="entry name" value="PECTINESTERASE 53-RELATED"/>
    <property type="match status" value="1"/>
</dbReference>
<keyword evidence="2 5" id="KW-0378">Hydrolase</keyword>
<organism evidence="7 8">
    <name type="scientific">Epilithonimonas zeae</name>
    <dbReference type="NCBI Taxonomy" id="1416779"/>
    <lineage>
        <taxon>Bacteria</taxon>
        <taxon>Pseudomonadati</taxon>
        <taxon>Bacteroidota</taxon>
        <taxon>Flavobacteriia</taxon>
        <taxon>Flavobacteriales</taxon>
        <taxon>Weeksellaceae</taxon>
        <taxon>Chryseobacterium group</taxon>
        <taxon>Epilithonimonas</taxon>
    </lineage>
</organism>
<evidence type="ECO:0000256" key="5">
    <source>
        <dbReference type="RuleBase" id="RU000589"/>
    </source>
</evidence>
<feature type="chain" id="PRO_5011829248" description="Pectinesterase" evidence="5">
    <location>
        <begin position="19"/>
        <end position="323"/>
    </location>
</feature>
<dbReference type="AlphaFoldDB" id="A0A1N6EJH5"/>
<name>A0A1N6EJH5_9FLAO</name>
<accession>A0A1N6EJH5</accession>
<evidence type="ECO:0000313" key="8">
    <source>
        <dbReference type="Proteomes" id="UP000185207"/>
    </source>
</evidence>
<dbReference type="OrthoDB" id="9804686at2"/>
<sequence>MKKLFSFLGFLSLILSFAQSPYITITVAKDGSGDFTTVQNAINSIRDLGPAEAFIKIKSGIYNEKIVIPSSKHLITIEGEDKENTIITNDDFSGKLNPLTNEKLNTFNSYTFLVVGDNIKVSNLTIKNSSCNQGQAVALHVEGDRFVMKNSKILGCQDTLYAATDHSRQYYENCYIEGTTDFIFGQATVVFKNCEIKSLANSYITAAATSKDNQFGFVFIDCHLTAKEDITKVYLGRPWRPFAKTVFINTTMESHILLEGWNPWKGDKMFPDKEKTAFYAEFGSKGNGSNPDKRVEWSHQLSGKELKNYSIENIFKKSDNWIP</sequence>
<dbReference type="STRING" id="1416779.SAMN05444409_0672"/>
<dbReference type="EMBL" id="FSRK01000001">
    <property type="protein sequence ID" value="SIN83163.1"/>
    <property type="molecule type" value="Genomic_DNA"/>
</dbReference>
<dbReference type="PANTHER" id="PTHR31321">
    <property type="entry name" value="ACYL-COA THIOESTER HYDROLASE YBHC-RELATED"/>
    <property type="match status" value="1"/>
</dbReference>
<feature type="active site" evidence="4">
    <location>
        <position position="181"/>
    </location>
</feature>
<dbReference type="InterPro" id="IPR011050">
    <property type="entry name" value="Pectin_lyase_fold/virulence"/>
</dbReference>
<reference evidence="8" key="1">
    <citation type="submission" date="2016-11" db="EMBL/GenBank/DDBJ databases">
        <authorList>
            <person name="Varghese N."/>
            <person name="Submissions S."/>
        </authorList>
    </citation>
    <scope>NUCLEOTIDE SEQUENCE [LARGE SCALE GENOMIC DNA]</scope>
    <source>
        <strain evidence="8">DSM 27623</strain>
    </source>
</reference>
<dbReference type="InterPro" id="IPR033131">
    <property type="entry name" value="Pectinesterase_Asp_AS"/>
</dbReference>
<keyword evidence="8" id="KW-1185">Reference proteome</keyword>
<dbReference type="GO" id="GO:0045490">
    <property type="term" value="P:pectin catabolic process"/>
    <property type="evidence" value="ECO:0007669"/>
    <property type="project" value="UniProtKB-UniRule"/>
</dbReference>
<dbReference type="InterPro" id="IPR000070">
    <property type="entry name" value="Pectinesterase_cat"/>
</dbReference>
<dbReference type="Pfam" id="PF01095">
    <property type="entry name" value="Pectinesterase"/>
    <property type="match status" value="1"/>
</dbReference>
<evidence type="ECO:0000256" key="4">
    <source>
        <dbReference type="PROSITE-ProRule" id="PRU10040"/>
    </source>
</evidence>
<evidence type="ECO:0000313" key="7">
    <source>
        <dbReference type="EMBL" id="SIN83163.1"/>
    </source>
</evidence>
<dbReference type="EC" id="3.1.1.11" evidence="5"/>
<feature type="domain" description="Pectinesterase catalytic" evidence="6">
    <location>
        <begin position="25"/>
        <end position="314"/>
    </location>
</feature>
<evidence type="ECO:0000256" key="2">
    <source>
        <dbReference type="ARBA" id="ARBA00022801"/>
    </source>
</evidence>
<proteinExistence type="inferred from homology"/>
<feature type="signal peptide" evidence="5">
    <location>
        <begin position="1"/>
        <end position="18"/>
    </location>
</feature>
<gene>
    <name evidence="7" type="ORF">SAMN05444409_0672</name>
</gene>
<evidence type="ECO:0000256" key="3">
    <source>
        <dbReference type="ARBA" id="ARBA00023085"/>
    </source>
</evidence>
<dbReference type="SUPFAM" id="SSF51126">
    <property type="entry name" value="Pectin lyase-like"/>
    <property type="match status" value="1"/>
</dbReference>
<dbReference type="InterPro" id="IPR012334">
    <property type="entry name" value="Pectin_lyas_fold"/>
</dbReference>
<evidence type="ECO:0000256" key="1">
    <source>
        <dbReference type="ARBA" id="ARBA00008891"/>
    </source>
</evidence>
<evidence type="ECO:0000259" key="6">
    <source>
        <dbReference type="Pfam" id="PF01095"/>
    </source>
</evidence>
<dbReference type="Gene3D" id="2.160.20.10">
    <property type="entry name" value="Single-stranded right-handed beta-helix, Pectin lyase-like"/>
    <property type="match status" value="1"/>
</dbReference>
<comment type="similarity">
    <text evidence="1">Belongs to the pectinesterase family.</text>
</comment>
<comment type="catalytic activity">
    <reaction evidence="5">
        <text>[(1-&gt;4)-alpha-D-galacturonosyl methyl ester](n) + n H2O = [(1-&gt;4)-alpha-D-galacturonosyl](n) + n methanol + n H(+)</text>
        <dbReference type="Rhea" id="RHEA:22380"/>
        <dbReference type="Rhea" id="RHEA-COMP:14570"/>
        <dbReference type="Rhea" id="RHEA-COMP:14573"/>
        <dbReference type="ChEBI" id="CHEBI:15377"/>
        <dbReference type="ChEBI" id="CHEBI:15378"/>
        <dbReference type="ChEBI" id="CHEBI:17790"/>
        <dbReference type="ChEBI" id="CHEBI:140522"/>
        <dbReference type="ChEBI" id="CHEBI:140523"/>
        <dbReference type="EC" id="3.1.1.11"/>
    </reaction>
</comment>